<dbReference type="EMBL" id="SNZB01000001">
    <property type="protein sequence ID" value="TDR23590.1"/>
    <property type="molecule type" value="Genomic_DNA"/>
</dbReference>
<keyword evidence="3" id="KW-1185">Reference proteome</keyword>
<organism evidence="2 3">
    <name type="scientific">Marinicella litoralis</name>
    <dbReference type="NCBI Taxonomy" id="644220"/>
    <lineage>
        <taxon>Bacteria</taxon>
        <taxon>Pseudomonadati</taxon>
        <taxon>Pseudomonadota</taxon>
        <taxon>Gammaproteobacteria</taxon>
        <taxon>Lysobacterales</taxon>
        <taxon>Marinicellaceae</taxon>
        <taxon>Marinicella</taxon>
    </lineage>
</organism>
<dbReference type="Pfam" id="PF00903">
    <property type="entry name" value="Glyoxalase"/>
    <property type="match status" value="1"/>
</dbReference>
<dbReference type="OrthoDB" id="9792323at2"/>
<dbReference type="InterPro" id="IPR052164">
    <property type="entry name" value="Anthracycline_SecMetBiosynth"/>
</dbReference>
<dbReference type="PROSITE" id="PS51819">
    <property type="entry name" value="VOC"/>
    <property type="match status" value="1"/>
</dbReference>
<evidence type="ECO:0000259" key="1">
    <source>
        <dbReference type="PROSITE" id="PS51819"/>
    </source>
</evidence>
<evidence type="ECO:0000313" key="2">
    <source>
        <dbReference type="EMBL" id="TDR23590.1"/>
    </source>
</evidence>
<accession>A0A4R6XYJ1</accession>
<dbReference type="PANTHER" id="PTHR33993:SF1">
    <property type="entry name" value="GLYOXALASE FAMILY PROTEIN"/>
    <property type="match status" value="1"/>
</dbReference>
<dbReference type="Gene3D" id="3.10.180.10">
    <property type="entry name" value="2,3-Dihydroxybiphenyl 1,2-Dioxygenase, domain 1"/>
    <property type="match status" value="1"/>
</dbReference>
<sequence>MSQTAKINYLELPAKDLTTTKTFFTTVFDWQFTDYGPEYCAFNESAGLAGGFYLSGQNARVESGSVLVVFYSDDLLDTQTKVEQAGGQINQAVFAFPGGRRFHFLDPNGNEFAVWSE</sequence>
<gene>
    <name evidence="2" type="ORF">C8D91_0454</name>
</gene>
<name>A0A4R6XYJ1_9GAMM</name>
<dbReference type="Proteomes" id="UP000295724">
    <property type="component" value="Unassembled WGS sequence"/>
</dbReference>
<protein>
    <recommendedName>
        <fullName evidence="1">VOC domain-containing protein</fullName>
    </recommendedName>
</protein>
<dbReference type="PANTHER" id="PTHR33993">
    <property type="entry name" value="GLYOXALASE-RELATED"/>
    <property type="match status" value="1"/>
</dbReference>
<feature type="domain" description="VOC" evidence="1">
    <location>
        <begin position="6"/>
        <end position="117"/>
    </location>
</feature>
<dbReference type="SUPFAM" id="SSF54593">
    <property type="entry name" value="Glyoxalase/Bleomycin resistance protein/Dihydroxybiphenyl dioxygenase"/>
    <property type="match status" value="1"/>
</dbReference>
<comment type="caution">
    <text evidence="2">The sequence shown here is derived from an EMBL/GenBank/DDBJ whole genome shotgun (WGS) entry which is preliminary data.</text>
</comment>
<evidence type="ECO:0000313" key="3">
    <source>
        <dbReference type="Proteomes" id="UP000295724"/>
    </source>
</evidence>
<dbReference type="InterPro" id="IPR004360">
    <property type="entry name" value="Glyas_Fos-R_dOase_dom"/>
</dbReference>
<dbReference type="RefSeq" id="WP_099017783.1">
    <property type="nucleotide sequence ID" value="NZ_NIHB01000001.1"/>
</dbReference>
<dbReference type="CDD" id="cd07247">
    <property type="entry name" value="SgaA_N_like"/>
    <property type="match status" value="1"/>
</dbReference>
<reference evidence="2 3" key="1">
    <citation type="submission" date="2019-03" db="EMBL/GenBank/DDBJ databases">
        <title>Genomic Encyclopedia of Type Strains, Phase IV (KMG-IV): sequencing the most valuable type-strain genomes for metagenomic binning, comparative biology and taxonomic classification.</title>
        <authorList>
            <person name="Goeker M."/>
        </authorList>
    </citation>
    <scope>NUCLEOTIDE SEQUENCE [LARGE SCALE GENOMIC DNA]</scope>
    <source>
        <strain evidence="2 3">DSM 25488</strain>
    </source>
</reference>
<dbReference type="InterPro" id="IPR029068">
    <property type="entry name" value="Glyas_Bleomycin-R_OHBP_Dase"/>
</dbReference>
<proteinExistence type="predicted"/>
<dbReference type="AlphaFoldDB" id="A0A4R6XYJ1"/>
<dbReference type="InterPro" id="IPR037523">
    <property type="entry name" value="VOC_core"/>
</dbReference>